<dbReference type="OrthoDB" id="1367991at2"/>
<reference evidence="1 2" key="1">
    <citation type="submission" date="2019-02" db="EMBL/GenBank/DDBJ databases">
        <title>Flavobacterium sp. RD-2-33 isolated from forest soil.</title>
        <authorList>
            <person name="Chaudhary D.K."/>
        </authorList>
    </citation>
    <scope>NUCLEOTIDE SEQUENCE [LARGE SCALE GENOMIC DNA]</scope>
    <source>
        <strain evidence="1 2">RD-2-33</strain>
    </source>
</reference>
<dbReference type="RefSeq" id="WP_131475245.1">
    <property type="nucleotide sequence ID" value="NZ_SJPE01000003.1"/>
</dbReference>
<dbReference type="AlphaFoldDB" id="A0A4Q9Z1W5"/>
<evidence type="ECO:0000313" key="1">
    <source>
        <dbReference type="EMBL" id="TBX70283.1"/>
    </source>
</evidence>
<gene>
    <name evidence="1" type="ORF">EZL74_03655</name>
</gene>
<protein>
    <submittedName>
        <fullName evidence="1">Uncharacterized protein</fullName>
    </submittedName>
</protein>
<keyword evidence="2" id="KW-1185">Reference proteome</keyword>
<sequence length="131" mass="14726">MRIVAFLGYLCFLFCGGGHTFYANTQSQTAHLGITAAVSESHQTKFNAADQFTLVIDDSDFDLEEEHSGGDEVKQSTDNDFVTIAGSLFKNWSALYSYFTHLNYYNKSLATSKAYIRISAPIYIKNRTLRI</sequence>
<dbReference type="Proteomes" id="UP000293300">
    <property type="component" value="Unassembled WGS sequence"/>
</dbReference>
<dbReference type="EMBL" id="SJPE01000003">
    <property type="protein sequence ID" value="TBX70283.1"/>
    <property type="molecule type" value="Genomic_DNA"/>
</dbReference>
<accession>A0A4Q9Z1W5</accession>
<name>A0A4Q9Z1W5_9FLAO</name>
<proteinExistence type="predicted"/>
<comment type="caution">
    <text evidence="1">The sequence shown here is derived from an EMBL/GenBank/DDBJ whole genome shotgun (WGS) entry which is preliminary data.</text>
</comment>
<evidence type="ECO:0000313" key="2">
    <source>
        <dbReference type="Proteomes" id="UP000293300"/>
    </source>
</evidence>
<organism evidence="1 2">
    <name type="scientific">Flavobacterium silvisoli</name>
    <dbReference type="NCBI Taxonomy" id="2529433"/>
    <lineage>
        <taxon>Bacteria</taxon>
        <taxon>Pseudomonadati</taxon>
        <taxon>Bacteroidota</taxon>
        <taxon>Flavobacteriia</taxon>
        <taxon>Flavobacteriales</taxon>
        <taxon>Flavobacteriaceae</taxon>
        <taxon>Flavobacterium</taxon>
    </lineage>
</organism>